<dbReference type="CDD" id="cd06170">
    <property type="entry name" value="LuxR_C_like"/>
    <property type="match status" value="1"/>
</dbReference>
<dbReference type="Pfam" id="PF00196">
    <property type="entry name" value="GerE"/>
    <property type="match status" value="1"/>
</dbReference>
<dbReference type="SMART" id="SM00448">
    <property type="entry name" value="REC"/>
    <property type="match status" value="1"/>
</dbReference>
<evidence type="ECO:0000313" key="8">
    <source>
        <dbReference type="EMBL" id="GAA4190956.1"/>
    </source>
</evidence>
<gene>
    <name evidence="8" type="ORF">GCM10022288_21070</name>
</gene>
<feature type="domain" description="HTH luxR-type" evidence="6">
    <location>
        <begin position="141"/>
        <end position="212"/>
    </location>
</feature>
<evidence type="ECO:0000313" key="9">
    <source>
        <dbReference type="Proteomes" id="UP001500213"/>
    </source>
</evidence>
<dbReference type="PROSITE" id="PS50110">
    <property type="entry name" value="RESPONSE_REGULATORY"/>
    <property type="match status" value="1"/>
</dbReference>
<feature type="domain" description="Response regulatory" evidence="7">
    <location>
        <begin position="1"/>
        <end position="119"/>
    </location>
</feature>
<organism evidence="8 9">
    <name type="scientific">Gryllotalpicola kribbensis</name>
    <dbReference type="NCBI Taxonomy" id="993084"/>
    <lineage>
        <taxon>Bacteria</taxon>
        <taxon>Bacillati</taxon>
        <taxon>Actinomycetota</taxon>
        <taxon>Actinomycetes</taxon>
        <taxon>Micrococcales</taxon>
        <taxon>Microbacteriaceae</taxon>
        <taxon>Gryllotalpicola</taxon>
    </lineage>
</organism>
<keyword evidence="9" id="KW-1185">Reference proteome</keyword>
<dbReference type="PRINTS" id="PR00038">
    <property type="entry name" value="HTHLUXR"/>
</dbReference>
<feature type="modified residue" description="4-aspartylphosphate" evidence="5">
    <location>
        <position position="49"/>
    </location>
</feature>
<evidence type="ECO:0000256" key="4">
    <source>
        <dbReference type="ARBA" id="ARBA00023163"/>
    </source>
</evidence>
<evidence type="ECO:0000259" key="6">
    <source>
        <dbReference type="PROSITE" id="PS50043"/>
    </source>
</evidence>
<dbReference type="InterPro" id="IPR058245">
    <property type="entry name" value="NreC/VraR/RcsB-like_REC"/>
</dbReference>
<dbReference type="CDD" id="cd17535">
    <property type="entry name" value="REC_NarL-like"/>
    <property type="match status" value="1"/>
</dbReference>
<dbReference type="PANTHER" id="PTHR43214:SF24">
    <property type="entry name" value="TRANSCRIPTIONAL REGULATORY PROTEIN NARL-RELATED"/>
    <property type="match status" value="1"/>
</dbReference>
<evidence type="ECO:0000259" key="7">
    <source>
        <dbReference type="PROSITE" id="PS50110"/>
    </source>
</evidence>
<keyword evidence="2" id="KW-0805">Transcription regulation</keyword>
<dbReference type="Proteomes" id="UP001500213">
    <property type="component" value="Unassembled WGS sequence"/>
</dbReference>
<dbReference type="PANTHER" id="PTHR43214">
    <property type="entry name" value="TWO-COMPONENT RESPONSE REGULATOR"/>
    <property type="match status" value="1"/>
</dbReference>
<dbReference type="InterPro" id="IPR039420">
    <property type="entry name" value="WalR-like"/>
</dbReference>
<evidence type="ECO:0000256" key="5">
    <source>
        <dbReference type="PROSITE-ProRule" id="PRU00169"/>
    </source>
</evidence>
<dbReference type="InterPro" id="IPR000792">
    <property type="entry name" value="Tscrpt_reg_LuxR_C"/>
</dbReference>
<sequence length="212" mass="22788">MLVGEDQTFVREGILRVLEHAGMEADAVGDADSLRRRAAESPPDVLVTDIRMPPMMGDDGIDAARELRDAFPGLGVVVLSQYLDAGYALKLVADRPEGVGYLLKEKVAQGGVLADAVQRVAAGGSALDPDVVSLLIGRRREPDALETLTPRERDVLALMAEGHSNAGIASKLHVSVSAVERYVTRVFGKLGLQEADGGQHRRVLAVLRYLRK</sequence>
<comment type="caution">
    <text evidence="8">The sequence shown here is derived from an EMBL/GenBank/DDBJ whole genome shotgun (WGS) entry which is preliminary data.</text>
</comment>
<keyword evidence="1 5" id="KW-0597">Phosphoprotein</keyword>
<dbReference type="Gene3D" id="3.40.50.2300">
    <property type="match status" value="1"/>
</dbReference>
<dbReference type="SMART" id="SM00421">
    <property type="entry name" value="HTH_LUXR"/>
    <property type="match status" value="1"/>
</dbReference>
<reference evidence="9" key="1">
    <citation type="journal article" date="2019" name="Int. J. Syst. Evol. Microbiol.">
        <title>The Global Catalogue of Microorganisms (GCM) 10K type strain sequencing project: providing services to taxonomists for standard genome sequencing and annotation.</title>
        <authorList>
            <consortium name="The Broad Institute Genomics Platform"/>
            <consortium name="The Broad Institute Genome Sequencing Center for Infectious Disease"/>
            <person name="Wu L."/>
            <person name="Ma J."/>
        </authorList>
    </citation>
    <scope>NUCLEOTIDE SEQUENCE [LARGE SCALE GENOMIC DNA]</scope>
    <source>
        <strain evidence="9">JCM 17593</strain>
    </source>
</reference>
<keyword evidence="4" id="KW-0804">Transcription</keyword>
<proteinExistence type="predicted"/>
<evidence type="ECO:0000256" key="1">
    <source>
        <dbReference type="ARBA" id="ARBA00022553"/>
    </source>
</evidence>
<dbReference type="InterPro" id="IPR011006">
    <property type="entry name" value="CheY-like_superfamily"/>
</dbReference>
<name>A0ABP8AVB5_9MICO</name>
<protein>
    <submittedName>
        <fullName evidence="8">Response regulator transcription factor</fullName>
    </submittedName>
</protein>
<accession>A0ABP8AVB5</accession>
<evidence type="ECO:0000256" key="2">
    <source>
        <dbReference type="ARBA" id="ARBA00023015"/>
    </source>
</evidence>
<keyword evidence="3" id="KW-0238">DNA-binding</keyword>
<dbReference type="SUPFAM" id="SSF52172">
    <property type="entry name" value="CheY-like"/>
    <property type="match status" value="1"/>
</dbReference>
<evidence type="ECO:0000256" key="3">
    <source>
        <dbReference type="ARBA" id="ARBA00023125"/>
    </source>
</evidence>
<dbReference type="InterPro" id="IPR001789">
    <property type="entry name" value="Sig_transdc_resp-reg_receiver"/>
</dbReference>
<dbReference type="EMBL" id="BAABBX010000015">
    <property type="protein sequence ID" value="GAA4190956.1"/>
    <property type="molecule type" value="Genomic_DNA"/>
</dbReference>
<dbReference type="PROSITE" id="PS50043">
    <property type="entry name" value="HTH_LUXR_2"/>
    <property type="match status" value="1"/>
</dbReference>
<dbReference type="Pfam" id="PF00072">
    <property type="entry name" value="Response_reg"/>
    <property type="match status" value="1"/>
</dbReference>